<dbReference type="Gene3D" id="1.10.10.1320">
    <property type="entry name" value="Anti-sigma factor, zinc-finger domain"/>
    <property type="match status" value="1"/>
</dbReference>
<evidence type="ECO:0000256" key="1">
    <source>
        <dbReference type="ARBA" id="ARBA00023015"/>
    </source>
</evidence>
<organism evidence="5 6">
    <name type="scientific">Actinomycetospora endophytica</name>
    <dbReference type="NCBI Taxonomy" id="2291215"/>
    <lineage>
        <taxon>Bacteria</taxon>
        <taxon>Bacillati</taxon>
        <taxon>Actinomycetota</taxon>
        <taxon>Actinomycetes</taxon>
        <taxon>Pseudonocardiales</taxon>
        <taxon>Pseudonocardiaceae</taxon>
        <taxon>Actinomycetospora</taxon>
    </lineage>
</organism>
<dbReference type="InterPro" id="IPR027383">
    <property type="entry name" value="Znf_put"/>
</dbReference>
<dbReference type="Pfam" id="PF13490">
    <property type="entry name" value="zf-HC2"/>
    <property type="match status" value="1"/>
</dbReference>
<keyword evidence="3" id="KW-0472">Membrane</keyword>
<protein>
    <submittedName>
        <fullName evidence="5">Zf-HC2 domain-containing protein</fullName>
    </submittedName>
</protein>
<accession>A0ABS8PBR2</accession>
<sequence>MSCPHRFDVGVYVLGALDPAERDTFENHLGDCSPCSRELAGVAGLPGLLSRTDAPYHGVDPAPPPDLLAGTVRRVRRRRRVALLAAAAAVVVALATGAGVTAWTTAGAAAGQDTVAAAAPAREIALPAVAGSESSGLAGLTARPWGTQVALTCVYDGAPHPPADPDAPRTTYVLVVRGSDGRDEQIASWSPPPGQDVKVAASTDLPSDRVSGLEVRTASGTVVMRS</sequence>
<dbReference type="InterPro" id="IPR041916">
    <property type="entry name" value="Anti_sigma_zinc_sf"/>
</dbReference>
<keyword evidence="1" id="KW-0805">Transcription regulation</keyword>
<evidence type="ECO:0000313" key="5">
    <source>
        <dbReference type="EMBL" id="MCD2195692.1"/>
    </source>
</evidence>
<keyword evidence="3" id="KW-1133">Transmembrane helix</keyword>
<dbReference type="EMBL" id="JAJNDB010000004">
    <property type="protein sequence ID" value="MCD2195692.1"/>
    <property type="molecule type" value="Genomic_DNA"/>
</dbReference>
<feature type="transmembrane region" description="Helical" evidence="3">
    <location>
        <begin position="81"/>
        <end position="103"/>
    </location>
</feature>
<gene>
    <name evidence="5" type="ORF">LQ327_20180</name>
</gene>
<evidence type="ECO:0000256" key="3">
    <source>
        <dbReference type="SAM" id="Phobius"/>
    </source>
</evidence>
<evidence type="ECO:0000259" key="4">
    <source>
        <dbReference type="Pfam" id="PF13490"/>
    </source>
</evidence>
<keyword evidence="3" id="KW-0812">Transmembrane</keyword>
<evidence type="ECO:0000256" key="2">
    <source>
        <dbReference type="ARBA" id="ARBA00023163"/>
    </source>
</evidence>
<evidence type="ECO:0000313" key="6">
    <source>
        <dbReference type="Proteomes" id="UP001199469"/>
    </source>
</evidence>
<comment type="caution">
    <text evidence="5">The sequence shown here is derived from an EMBL/GenBank/DDBJ whole genome shotgun (WGS) entry which is preliminary data.</text>
</comment>
<proteinExistence type="predicted"/>
<dbReference type="Proteomes" id="UP001199469">
    <property type="component" value="Unassembled WGS sequence"/>
</dbReference>
<feature type="domain" description="Putative zinc-finger" evidence="4">
    <location>
        <begin position="12"/>
        <end position="35"/>
    </location>
</feature>
<keyword evidence="2" id="KW-0804">Transcription</keyword>
<name>A0ABS8PBR2_9PSEU</name>
<dbReference type="RefSeq" id="WP_230737018.1">
    <property type="nucleotide sequence ID" value="NZ_JAJNDB010000004.1"/>
</dbReference>
<reference evidence="5 6" key="1">
    <citation type="submission" date="2021-11" db="EMBL/GenBank/DDBJ databases">
        <title>Draft genome sequence of Actinomycetospora sp. SF1 isolated from the rhizosphere soil.</title>
        <authorList>
            <person name="Duangmal K."/>
            <person name="Chantavorakit T."/>
        </authorList>
    </citation>
    <scope>NUCLEOTIDE SEQUENCE [LARGE SCALE GENOMIC DNA]</scope>
    <source>
        <strain evidence="5 6">TBRC 5722</strain>
    </source>
</reference>
<keyword evidence="6" id="KW-1185">Reference proteome</keyword>